<keyword evidence="3" id="KW-0547">Nucleotide-binding</keyword>
<dbReference type="InterPro" id="IPR050660">
    <property type="entry name" value="NEK_Ser/Thr_kinase"/>
</dbReference>
<dbReference type="Gene3D" id="3.30.200.20">
    <property type="entry name" value="Phosphorylase Kinase, domain 1"/>
    <property type="match status" value="1"/>
</dbReference>
<dbReference type="CDD" id="cd14014">
    <property type="entry name" value="STKc_PknB_like"/>
    <property type="match status" value="1"/>
</dbReference>
<feature type="domain" description="PASTA" evidence="9">
    <location>
        <begin position="592"/>
        <end position="664"/>
    </location>
</feature>
<dbReference type="OrthoDB" id="9762169at2"/>
<evidence type="ECO:0000313" key="11">
    <source>
        <dbReference type="Proteomes" id="UP000294558"/>
    </source>
</evidence>
<dbReference type="GO" id="GO:0004674">
    <property type="term" value="F:protein serine/threonine kinase activity"/>
    <property type="evidence" value="ECO:0007669"/>
    <property type="project" value="UniProtKB-EC"/>
</dbReference>
<name>A0A4R7I2R2_9ACTN</name>
<keyword evidence="7" id="KW-1133">Transmembrane helix</keyword>
<dbReference type="Gene3D" id="1.10.510.10">
    <property type="entry name" value="Transferase(Phosphotransferase) domain 1"/>
    <property type="match status" value="1"/>
</dbReference>
<dbReference type="RefSeq" id="WP_133869254.1">
    <property type="nucleotide sequence ID" value="NZ_SOAU01000001.1"/>
</dbReference>
<keyword evidence="7" id="KW-0472">Membrane</keyword>
<evidence type="ECO:0000256" key="1">
    <source>
        <dbReference type="ARBA" id="ARBA00012513"/>
    </source>
</evidence>
<dbReference type="Pfam" id="PF00069">
    <property type="entry name" value="Pkinase"/>
    <property type="match status" value="1"/>
</dbReference>
<dbReference type="AlphaFoldDB" id="A0A4R7I2R2"/>
<dbReference type="SMART" id="SM00740">
    <property type="entry name" value="PASTA"/>
    <property type="match status" value="4"/>
</dbReference>
<dbReference type="EC" id="2.7.11.1" evidence="1"/>
<evidence type="ECO:0000256" key="7">
    <source>
        <dbReference type="SAM" id="Phobius"/>
    </source>
</evidence>
<dbReference type="Proteomes" id="UP000294558">
    <property type="component" value="Unassembled WGS sequence"/>
</dbReference>
<keyword evidence="11" id="KW-1185">Reference proteome</keyword>
<dbReference type="InterPro" id="IPR000719">
    <property type="entry name" value="Prot_kinase_dom"/>
</dbReference>
<keyword evidence="5" id="KW-0067">ATP-binding</keyword>
<keyword evidence="4 10" id="KW-0418">Kinase</keyword>
<keyword evidence="7" id="KW-0812">Transmembrane</keyword>
<proteinExistence type="predicted"/>
<organism evidence="10 11">
    <name type="scientific">Ilumatobacter fluminis</name>
    <dbReference type="NCBI Taxonomy" id="467091"/>
    <lineage>
        <taxon>Bacteria</taxon>
        <taxon>Bacillati</taxon>
        <taxon>Actinomycetota</taxon>
        <taxon>Acidimicrobiia</taxon>
        <taxon>Acidimicrobiales</taxon>
        <taxon>Ilumatobacteraceae</taxon>
        <taxon>Ilumatobacter</taxon>
    </lineage>
</organism>
<evidence type="ECO:0000256" key="5">
    <source>
        <dbReference type="ARBA" id="ARBA00022840"/>
    </source>
</evidence>
<evidence type="ECO:0000256" key="3">
    <source>
        <dbReference type="ARBA" id="ARBA00022741"/>
    </source>
</evidence>
<dbReference type="EMBL" id="SOAU01000001">
    <property type="protein sequence ID" value="TDT16926.1"/>
    <property type="molecule type" value="Genomic_DNA"/>
</dbReference>
<keyword evidence="2" id="KW-0808">Transferase</keyword>
<dbReference type="SUPFAM" id="SSF56112">
    <property type="entry name" value="Protein kinase-like (PK-like)"/>
    <property type="match status" value="1"/>
</dbReference>
<dbReference type="CDD" id="cd06577">
    <property type="entry name" value="PASTA_pknB"/>
    <property type="match status" value="3"/>
</dbReference>
<dbReference type="GO" id="GO:0005524">
    <property type="term" value="F:ATP binding"/>
    <property type="evidence" value="ECO:0007669"/>
    <property type="project" value="UniProtKB-KW"/>
</dbReference>
<sequence>MSTGDTPERTRVEPADLVGSAIADRYALTRLVSSGANTTIYDASDRDTGRVVTLKLLRPSIAASPSFRDQFDEQMRSVAAFSHPNVVAVYDWGLAPVGDVTTAYVVTEALGGGSLRDLFDRGRRLSPSQALVVGLDACRGLDYAHRRGFVHTELTPSKLVFGDDRRLRIADFGLARLLGDQVWKQPESVPNHVAGYAAPEQGAGSPLDGRADVYALCLSLHEAVTGVLPFKTDSTVATLAARVGKLMPVSADLGPLAAVFERAGRPDAAERSTAAEFGKGLVQAASKLPRPEPLPLLSTGLFDTPADQMRDPDDPTGGVHRTGEAAVVVVQATPDEPVEPDEPNAPDEAADHDGADDDGVSGAAIAGAAGAAVVGAAAAGAAAARTGDVPDMPEIVAADDVDGAGDAPDADGADALDDEAVDAADRVGEVADGEILIAPVDSELDGGPDAVLPEPAPTVSTDGLVIAADDRSLPPTTTMPAAATVPVEPEQPAKRRGVPWKLLLAAVVAAALIVLGVLATSIFQTPEYEVPDLVGVDEDEARNLIAPNGWDVTVERERSDVIDVPGLVIRTAPTAGVSLAEDEPFLMVVSEGPTLRELPDSTGVPLAEATNRLLERGLVVEVVEEFDEEVPPGTVVSWSVPSDPTLTTGSMVLPDTVVELVVSQGPAPRSVPNVTGVPADQAQAQITELRLVYVESGREFSDDFPAGHVIRQSPQEGVEVPRDSEVSVVISQGPDLITFPDLSGAANYDEAAQVLTEAGFEPVLVFGDSQGEIRSITIDGEEAVPGNTYRRGTRVEIEAL</sequence>
<protein>
    <recommendedName>
        <fullName evidence="1">non-specific serine/threonine protein kinase</fullName>
        <ecNumber evidence="1">2.7.11.1</ecNumber>
    </recommendedName>
</protein>
<feature type="region of interest" description="Disordered" evidence="6">
    <location>
        <begin position="335"/>
        <end position="362"/>
    </location>
</feature>
<feature type="domain" description="PASTA" evidence="9">
    <location>
        <begin position="665"/>
        <end position="732"/>
    </location>
</feature>
<dbReference type="PANTHER" id="PTHR43671">
    <property type="entry name" value="SERINE/THREONINE-PROTEIN KINASE NEK"/>
    <property type="match status" value="1"/>
</dbReference>
<dbReference type="Pfam" id="PF03793">
    <property type="entry name" value="PASTA"/>
    <property type="match status" value="3"/>
</dbReference>
<evidence type="ECO:0000313" key="10">
    <source>
        <dbReference type="EMBL" id="TDT16926.1"/>
    </source>
</evidence>
<accession>A0A4R7I2R2</accession>
<comment type="caution">
    <text evidence="10">The sequence shown here is derived from an EMBL/GenBank/DDBJ whole genome shotgun (WGS) entry which is preliminary data.</text>
</comment>
<evidence type="ECO:0000259" key="9">
    <source>
        <dbReference type="PROSITE" id="PS51178"/>
    </source>
</evidence>
<feature type="region of interest" description="Disordered" evidence="6">
    <location>
        <begin position="299"/>
        <end position="320"/>
    </location>
</feature>
<evidence type="ECO:0000259" key="8">
    <source>
        <dbReference type="PROSITE" id="PS50011"/>
    </source>
</evidence>
<feature type="domain" description="PASTA" evidence="9">
    <location>
        <begin position="524"/>
        <end position="590"/>
    </location>
</feature>
<evidence type="ECO:0000256" key="4">
    <source>
        <dbReference type="ARBA" id="ARBA00022777"/>
    </source>
</evidence>
<dbReference type="InterPro" id="IPR005543">
    <property type="entry name" value="PASTA_dom"/>
</dbReference>
<evidence type="ECO:0000256" key="2">
    <source>
        <dbReference type="ARBA" id="ARBA00022679"/>
    </source>
</evidence>
<dbReference type="InterPro" id="IPR011009">
    <property type="entry name" value="Kinase-like_dom_sf"/>
</dbReference>
<dbReference type="PANTHER" id="PTHR43671:SF13">
    <property type="entry name" value="SERINE_THREONINE-PROTEIN KINASE NEK2"/>
    <property type="match status" value="1"/>
</dbReference>
<evidence type="ECO:0000256" key="6">
    <source>
        <dbReference type="SAM" id="MobiDB-lite"/>
    </source>
</evidence>
<feature type="domain" description="Protein kinase" evidence="8">
    <location>
        <begin position="26"/>
        <end position="297"/>
    </location>
</feature>
<dbReference type="PROSITE" id="PS51178">
    <property type="entry name" value="PASTA"/>
    <property type="match status" value="3"/>
</dbReference>
<gene>
    <name evidence="10" type="ORF">BDK89_2527</name>
</gene>
<dbReference type="PROSITE" id="PS50011">
    <property type="entry name" value="PROTEIN_KINASE_DOM"/>
    <property type="match status" value="1"/>
</dbReference>
<feature type="compositionally biased region" description="Acidic residues" evidence="6">
    <location>
        <begin position="336"/>
        <end position="359"/>
    </location>
</feature>
<dbReference type="Gene3D" id="3.30.10.20">
    <property type="match status" value="3"/>
</dbReference>
<reference evidence="10 11" key="1">
    <citation type="submission" date="2019-03" db="EMBL/GenBank/DDBJ databases">
        <title>Sequencing the genomes of 1000 actinobacteria strains.</title>
        <authorList>
            <person name="Klenk H.-P."/>
        </authorList>
    </citation>
    <scope>NUCLEOTIDE SEQUENCE [LARGE SCALE GENOMIC DNA]</scope>
    <source>
        <strain evidence="10 11">DSM 18936</strain>
    </source>
</reference>
<feature type="transmembrane region" description="Helical" evidence="7">
    <location>
        <begin position="502"/>
        <end position="523"/>
    </location>
</feature>